<dbReference type="CDD" id="cd01647">
    <property type="entry name" value="RT_LTR"/>
    <property type="match status" value="1"/>
</dbReference>
<dbReference type="Proteomes" id="UP000046392">
    <property type="component" value="Unplaced"/>
</dbReference>
<accession>A0A0N5B2Z2</accession>
<dbReference type="PROSITE" id="PS50158">
    <property type="entry name" value="ZF_CCHC"/>
    <property type="match status" value="1"/>
</dbReference>
<keyword evidence="4" id="KW-1185">Reference proteome</keyword>
<dbReference type="InterPro" id="IPR001878">
    <property type="entry name" value="Znf_CCHC"/>
</dbReference>
<dbReference type="AlphaFoldDB" id="A0A0N5B2Z2"/>
<dbReference type="InterPro" id="IPR000477">
    <property type="entry name" value="RT_dom"/>
</dbReference>
<evidence type="ECO:0000256" key="2">
    <source>
        <dbReference type="SAM" id="MobiDB-lite"/>
    </source>
</evidence>
<reference evidence="5" key="1">
    <citation type="submission" date="2017-02" db="UniProtKB">
        <authorList>
            <consortium name="WormBaseParasite"/>
        </authorList>
    </citation>
    <scope>IDENTIFICATION</scope>
</reference>
<dbReference type="SUPFAM" id="SSF57756">
    <property type="entry name" value="Retrovirus zinc finger-like domains"/>
    <property type="match status" value="1"/>
</dbReference>
<name>A0A0N5B2Z2_STREA</name>
<evidence type="ECO:0000259" key="3">
    <source>
        <dbReference type="PROSITE" id="PS50158"/>
    </source>
</evidence>
<dbReference type="InterPro" id="IPR036875">
    <property type="entry name" value="Znf_CCHC_sf"/>
</dbReference>
<dbReference type="SUPFAM" id="SSF56672">
    <property type="entry name" value="DNA/RNA polymerases"/>
    <property type="match status" value="1"/>
</dbReference>
<dbReference type="Pfam" id="PF00098">
    <property type="entry name" value="zf-CCHC"/>
    <property type="match status" value="1"/>
</dbReference>
<keyword evidence="1" id="KW-0863">Zinc-finger</keyword>
<dbReference type="GO" id="GO:0008270">
    <property type="term" value="F:zinc ion binding"/>
    <property type="evidence" value="ECO:0007669"/>
    <property type="project" value="UniProtKB-KW"/>
</dbReference>
<dbReference type="WBParaSite" id="SPAL_0000044300.1">
    <property type="protein sequence ID" value="SPAL_0000044300.1"/>
    <property type="gene ID" value="SPAL_0000044300"/>
</dbReference>
<dbReference type="PANTHER" id="PTHR37984:SF8">
    <property type="entry name" value="CCHC-TYPE DOMAIN-CONTAINING PROTEIN"/>
    <property type="match status" value="1"/>
</dbReference>
<evidence type="ECO:0000313" key="4">
    <source>
        <dbReference type="Proteomes" id="UP000046392"/>
    </source>
</evidence>
<dbReference type="Gene3D" id="3.10.10.10">
    <property type="entry name" value="HIV Type 1 Reverse Transcriptase, subunit A, domain 1"/>
    <property type="match status" value="1"/>
</dbReference>
<keyword evidence="1" id="KW-0862">Zinc</keyword>
<sequence>MSSGDPGSRIKSLKDYNGRTRYSIYLLNQLNRLKVPVEDHVNHFLSYQDEDTVDAFYEYHSDYTLATWTDVEEFCEKRQPHTVKPFILRVTEVMEARRLPDELPNSYYNRLLSILAFGDMKEATTLVTLKLLNELPLQVKEHFSDRSSNIDLTLALSEWKKFLDRSKLREHFNDSYSRKIFRQPPPTPVKLPNPSVTPDTKPVVVNPLKTSRQNDSPLPTPPATPRRSKDEITCFNCREKGHYASACSKRDPVMHKNNAIVSDQVFSMSPRVFEMITINVPTKDSIQYGGGYVATPHGESVLSMFFIGSESTYTAKFLITDDEYPMITMESALALNINYQERLQSMLNDRERVVKTLNEIADQSPPVAHSLIENQRLWDESIPKPTERMKLPFTEIPKSSLAKPYDLKSIDRPKVAMEIARLLRLDQLLPIKSPIFSSPITSVISPNKTRICHDSRKLNQYMSNVDLQLPKLKEILGRIPNQEDLVFVQLDLRDAFKLIGIADEHQHYSTISTVWGNFYSPLLQFGYRCAPGMFHNYFASLLNTHEFPDCIQYMDDIIFYGNVSSLSDTLPKFFRKCSEKNFKLNLPKCKFFVNTITFLSFELSNNGIQVPKVKIDSLLGENKPDSITGMRSVIGKVNHISKFIPNYGQIMSSLHPKSESKFVWSERRTQDWNSLKDSLANTLTLRFPKSFDTLIRIEFQPLPDALQSVITFEEEGEMKLLDVNSRKMSPTERNYAIIEKEMTIVGEHLKNAQKIICAYDCEFVTPFKATEHFIKFGLEYSSKNVSNVSARIQRLIVPFISSGVSVTCKPKKVTQFCNSAVLEKARMPASLTPLDEWIPHDDILMFQGKDVLCLQLKSFLKGELKNVEKLPHYLRTRLSEIGFENGLLCVNSCPLVSQELAVRLCLLIHEQDHKAETALYNTVINMVYTHGLSKIASSTVQNCQSCLKCRRNPIMRSIKWSKATFPRERGHFDCGYFNSKCFIVLIDSYSGYTFGRFL</sequence>
<dbReference type="Gene3D" id="3.30.70.270">
    <property type="match status" value="2"/>
</dbReference>
<dbReference type="InterPro" id="IPR050951">
    <property type="entry name" value="Retrovirus_Pol_polyprotein"/>
</dbReference>
<proteinExistence type="predicted"/>
<protein>
    <submittedName>
        <fullName evidence="5">CCHC-type domain-containing protein</fullName>
    </submittedName>
</protein>
<evidence type="ECO:0000256" key="1">
    <source>
        <dbReference type="PROSITE-ProRule" id="PRU00047"/>
    </source>
</evidence>
<feature type="domain" description="CCHC-type" evidence="3">
    <location>
        <begin position="234"/>
        <end position="249"/>
    </location>
</feature>
<evidence type="ECO:0000313" key="5">
    <source>
        <dbReference type="WBParaSite" id="SPAL_0000044300.1"/>
    </source>
</evidence>
<dbReference type="GO" id="GO:0003676">
    <property type="term" value="F:nucleic acid binding"/>
    <property type="evidence" value="ECO:0007669"/>
    <property type="project" value="InterPro"/>
</dbReference>
<dbReference type="PANTHER" id="PTHR37984">
    <property type="entry name" value="PROTEIN CBG26694"/>
    <property type="match status" value="1"/>
</dbReference>
<keyword evidence="1" id="KW-0479">Metal-binding</keyword>
<dbReference type="Gene3D" id="4.10.60.10">
    <property type="entry name" value="Zinc finger, CCHC-type"/>
    <property type="match status" value="1"/>
</dbReference>
<feature type="compositionally biased region" description="Polar residues" evidence="2">
    <location>
        <begin position="208"/>
        <end position="217"/>
    </location>
</feature>
<dbReference type="InterPro" id="IPR043502">
    <property type="entry name" value="DNA/RNA_pol_sf"/>
</dbReference>
<feature type="region of interest" description="Disordered" evidence="2">
    <location>
        <begin position="179"/>
        <end position="228"/>
    </location>
</feature>
<dbReference type="GO" id="GO:0019899">
    <property type="term" value="F:enzyme binding"/>
    <property type="evidence" value="ECO:0007669"/>
    <property type="project" value="UniProtKB-ARBA"/>
</dbReference>
<dbReference type="InterPro" id="IPR043128">
    <property type="entry name" value="Rev_trsase/Diguanyl_cyclase"/>
</dbReference>
<organism evidence="4 5">
    <name type="scientific">Strongyloides papillosus</name>
    <name type="common">Intestinal threadworm</name>
    <dbReference type="NCBI Taxonomy" id="174720"/>
    <lineage>
        <taxon>Eukaryota</taxon>
        <taxon>Metazoa</taxon>
        <taxon>Ecdysozoa</taxon>
        <taxon>Nematoda</taxon>
        <taxon>Chromadorea</taxon>
        <taxon>Rhabditida</taxon>
        <taxon>Tylenchina</taxon>
        <taxon>Panagrolaimomorpha</taxon>
        <taxon>Strongyloidoidea</taxon>
        <taxon>Strongyloididae</taxon>
        <taxon>Strongyloides</taxon>
    </lineage>
</organism>
<dbReference type="STRING" id="174720.A0A0N5B2Z2"/>
<dbReference type="Pfam" id="PF00078">
    <property type="entry name" value="RVT_1"/>
    <property type="match status" value="1"/>
</dbReference>